<evidence type="ECO:0000313" key="2">
    <source>
        <dbReference type="Proteomes" id="UP001143486"/>
    </source>
</evidence>
<dbReference type="Proteomes" id="UP001143486">
    <property type="component" value="Unassembled WGS sequence"/>
</dbReference>
<gene>
    <name evidence="1" type="ORF">GCM10017621_00140</name>
</gene>
<accession>A0A9W6IHQ2</accession>
<organism evidence="1 2">
    <name type="scientific">Maricaulis virginensis</name>
    <dbReference type="NCBI Taxonomy" id="144022"/>
    <lineage>
        <taxon>Bacteria</taxon>
        <taxon>Pseudomonadati</taxon>
        <taxon>Pseudomonadota</taxon>
        <taxon>Alphaproteobacteria</taxon>
        <taxon>Maricaulales</taxon>
        <taxon>Maricaulaceae</taxon>
        <taxon>Maricaulis</taxon>
    </lineage>
</organism>
<reference evidence="1" key="2">
    <citation type="submission" date="2023-01" db="EMBL/GenBank/DDBJ databases">
        <authorList>
            <person name="Sun Q."/>
            <person name="Evtushenko L."/>
        </authorList>
    </citation>
    <scope>NUCLEOTIDE SEQUENCE</scope>
    <source>
        <strain evidence="1">VKM B-1513</strain>
    </source>
</reference>
<dbReference type="EMBL" id="BSFE01000001">
    <property type="protein sequence ID" value="GLK50506.1"/>
    <property type="molecule type" value="Genomic_DNA"/>
</dbReference>
<reference evidence="1" key="1">
    <citation type="journal article" date="2014" name="Int. J. Syst. Evol. Microbiol.">
        <title>Complete genome sequence of Corynebacterium casei LMG S-19264T (=DSM 44701T), isolated from a smear-ripened cheese.</title>
        <authorList>
            <consortium name="US DOE Joint Genome Institute (JGI-PGF)"/>
            <person name="Walter F."/>
            <person name="Albersmeier A."/>
            <person name="Kalinowski J."/>
            <person name="Ruckert C."/>
        </authorList>
    </citation>
    <scope>NUCLEOTIDE SEQUENCE</scope>
    <source>
        <strain evidence="1">VKM B-1513</strain>
    </source>
</reference>
<dbReference type="AlphaFoldDB" id="A0A9W6IHQ2"/>
<protein>
    <submittedName>
        <fullName evidence="1">Uncharacterized protein</fullName>
    </submittedName>
</protein>
<proteinExistence type="predicted"/>
<keyword evidence="2" id="KW-1185">Reference proteome</keyword>
<comment type="caution">
    <text evidence="1">The sequence shown here is derived from an EMBL/GenBank/DDBJ whole genome shotgun (WGS) entry which is preliminary data.</text>
</comment>
<name>A0A9W6IHQ2_9PROT</name>
<sequence length="90" mass="10446">METAVEAGRVIKMNWLPSDYDEFRRMAERGAVRLNMMPEHRGWASRNGFGILPASQERKLIAKMMSDETFYRMLVHRKGVDLILDMAADE</sequence>
<evidence type="ECO:0000313" key="1">
    <source>
        <dbReference type="EMBL" id="GLK50506.1"/>
    </source>
</evidence>